<feature type="compositionally biased region" description="Low complexity" evidence="1">
    <location>
        <begin position="86"/>
        <end position="105"/>
    </location>
</feature>
<evidence type="ECO:0000313" key="2">
    <source>
        <dbReference type="Proteomes" id="UP000095280"/>
    </source>
</evidence>
<organism evidence="2 3">
    <name type="scientific">Macrostomum lignano</name>
    <dbReference type="NCBI Taxonomy" id="282301"/>
    <lineage>
        <taxon>Eukaryota</taxon>
        <taxon>Metazoa</taxon>
        <taxon>Spiralia</taxon>
        <taxon>Lophotrochozoa</taxon>
        <taxon>Platyhelminthes</taxon>
        <taxon>Rhabditophora</taxon>
        <taxon>Macrostomorpha</taxon>
        <taxon>Macrostomida</taxon>
        <taxon>Macrostomidae</taxon>
        <taxon>Macrostomum</taxon>
    </lineage>
</organism>
<evidence type="ECO:0000313" key="3">
    <source>
        <dbReference type="WBParaSite" id="maker-unitig_35872-snap-gene-0.2-mRNA-1"/>
    </source>
</evidence>
<feature type="compositionally biased region" description="Basic residues" evidence="1">
    <location>
        <begin position="106"/>
        <end position="117"/>
    </location>
</feature>
<name>A0A1I8FID5_9PLAT</name>
<sequence length="204" mass="22316">MHIFKITKRFHYTQFQNPRPPGALRCPPALQAAAPAAAARRIPAFGAAHSMRSDWRRCRPHGPLLRPADLGVNDFLARHRPLRGCQPRASSRPGRGRQAGPQRGAVGRHRGKGHPPMRRGLPDLPAALAVPRLRALAPQPPPARWPARRCCCPASHVFHAVCIATFEELVCDAPARLCPRLPRPPAIRSGLSIPASLLPGLVWD</sequence>
<keyword evidence="2" id="KW-1185">Reference proteome</keyword>
<feature type="region of interest" description="Disordered" evidence="1">
    <location>
        <begin position="82"/>
        <end position="120"/>
    </location>
</feature>
<dbReference type="WBParaSite" id="maker-unitig_35872-snap-gene-0.2-mRNA-1">
    <property type="protein sequence ID" value="maker-unitig_35872-snap-gene-0.2-mRNA-1"/>
    <property type="gene ID" value="maker-unitig_35872-snap-gene-0.2"/>
</dbReference>
<reference evidence="3" key="1">
    <citation type="submission" date="2016-11" db="UniProtKB">
        <authorList>
            <consortium name="WormBaseParasite"/>
        </authorList>
    </citation>
    <scope>IDENTIFICATION</scope>
</reference>
<dbReference type="Proteomes" id="UP000095280">
    <property type="component" value="Unplaced"/>
</dbReference>
<proteinExistence type="predicted"/>
<protein>
    <submittedName>
        <fullName evidence="3">Vegetative cell wall protein gp1-like</fullName>
    </submittedName>
</protein>
<evidence type="ECO:0000256" key="1">
    <source>
        <dbReference type="SAM" id="MobiDB-lite"/>
    </source>
</evidence>
<dbReference type="AlphaFoldDB" id="A0A1I8FID5"/>
<accession>A0A1I8FID5</accession>